<dbReference type="InterPro" id="IPR001667">
    <property type="entry name" value="DDH_dom"/>
</dbReference>
<reference evidence="3 4" key="2">
    <citation type="journal article" date="2012" name="Stand. Genomic Sci.">
        <title>Complete genome sequence of the thermophilic sulfate-reducing ocean bacterium Thermodesulfatator indicus type strain (CIR29812(T)).</title>
        <authorList>
            <person name="Anderson I."/>
            <person name="Saunders E."/>
            <person name="Lapidus A."/>
            <person name="Nolan M."/>
            <person name="Lucas S."/>
            <person name="Tice H."/>
            <person name="Del Rio T.G."/>
            <person name="Cheng J.F."/>
            <person name="Han C."/>
            <person name="Tapia R."/>
            <person name="Goodwin L.A."/>
            <person name="Pitluck S."/>
            <person name="Liolios K."/>
            <person name="Mavromatis K."/>
            <person name="Pagani I."/>
            <person name="Ivanova N."/>
            <person name="Mikhailova N."/>
            <person name="Pati A."/>
            <person name="Chen A."/>
            <person name="Palaniappan K."/>
            <person name="Land M."/>
            <person name="Hauser L."/>
            <person name="Jeffries C.D."/>
            <person name="Chang Y.J."/>
            <person name="Brambilla E.M."/>
            <person name="Rohde M."/>
            <person name="Spring S."/>
            <person name="Goker M."/>
            <person name="Detter J.C."/>
            <person name="Woyke T."/>
            <person name="Bristow J."/>
            <person name="Eisen J.A."/>
            <person name="Markowitz V."/>
            <person name="Hugenholtz P."/>
            <person name="Kyrpides N.C."/>
            <person name="Klenk H.P."/>
        </authorList>
    </citation>
    <scope>NUCLEOTIDE SEQUENCE [LARGE SCALE GENOMIC DNA]</scope>
    <source>
        <strain evidence="4">DSM 15286 / JCM 11887 / CIR29812</strain>
    </source>
</reference>
<dbReference type="InParanoid" id="F8A9F2"/>
<feature type="domain" description="DDH" evidence="1">
    <location>
        <begin position="18"/>
        <end position="156"/>
    </location>
</feature>
<dbReference type="AlphaFoldDB" id="F8A9F2"/>
<dbReference type="InterPro" id="IPR003156">
    <property type="entry name" value="DHHA1_dom"/>
</dbReference>
<evidence type="ECO:0000313" key="4">
    <source>
        <dbReference type="Proteomes" id="UP000006793"/>
    </source>
</evidence>
<dbReference type="PaxDb" id="667014-Thein_0208"/>
<dbReference type="Pfam" id="PF02272">
    <property type="entry name" value="DHHA1"/>
    <property type="match status" value="1"/>
</dbReference>
<gene>
    <name evidence="3" type="ordered locus">Thein_0208</name>
</gene>
<dbReference type="PANTHER" id="PTHR47618:SF1">
    <property type="entry name" value="BIFUNCTIONAL OLIGORIBONUCLEASE AND PAP PHOSPHATASE NRNA"/>
    <property type="match status" value="1"/>
</dbReference>
<dbReference type="Gene3D" id="3.90.1640.10">
    <property type="entry name" value="inorganic pyrophosphatase (n-terminal core)"/>
    <property type="match status" value="1"/>
</dbReference>
<evidence type="ECO:0000313" key="3">
    <source>
        <dbReference type="EMBL" id="AEH44093.1"/>
    </source>
</evidence>
<dbReference type="InterPro" id="IPR038763">
    <property type="entry name" value="DHH_sf"/>
</dbReference>
<dbReference type="Proteomes" id="UP000006793">
    <property type="component" value="Chromosome"/>
</dbReference>
<evidence type="ECO:0000259" key="2">
    <source>
        <dbReference type="Pfam" id="PF02272"/>
    </source>
</evidence>
<dbReference type="GO" id="GO:0003676">
    <property type="term" value="F:nucleic acid binding"/>
    <property type="evidence" value="ECO:0007669"/>
    <property type="project" value="InterPro"/>
</dbReference>
<dbReference type="Gene3D" id="3.10.310.30">
    <property type="match status" value="1"/>
</dbReference>
<protein>
    <submittedName>
        <fullName evidence="3">Phosphoesterase RecJ domain protein</fullName>
    </submittedName>
</protein>
<dbReference type="eggNOG" id="COG0618">
    <property type="taxonomic scope" value="Bacteria"/>
</dbReference>
<dbReference type="OrthoDB" id="9803668at2"/>
<name>F8A9F2_THEID</name>
<dbReference type="RefSeq" id="WP_013906840.1">
    <property type="nucleotide sequence ID" value="NC_015681.1"/>
</dbReference>
<evidence type="ECO:0000259" key="1">
    <source>
        <dbReference type="Pfam" id="PF01368"/>
    </source>
</evidence>
<dbReference type="PANTHER" id="PTHR47618">
    <property type="entry name" value="BIFUNCTIONAL OLIGORIBONUCLEASE AND PAP PHOSPHATASE NRNA"/>
    <property type="match status" value="1"/>
</dbReference>
<sequence length="319" mass="35140">MSSLHEIANLLTEKDHFFLATHVNPDGDGIGSLLALTLALKAQGKTVWPYLDDPIPDFLDWLPGKELIRYELPKGNHWTAIVLDCGEASRVGDESGAWVAGLSEVIVLDHHEISGTLGTRRYVEITFATAAIVFKLLGLMGVSLDQEIATNLYVAIFSDTGGFRYQQTNAETFSMAKKLIEAGVNPAEVAQRLTENFPLSRFCLLKQALSRLELKASGRVALSYLSNDDYLSCQAKKADSDDFATMFRTIRGVEVSALIKEYQPGEVTVSLRSRGRINVAELAARFGGGGHRFAAGFRFKGKIEDLYKLLAKELEAFFL</sequence>
<reference evidence="4" key="1">
    <citation type="submission" date="2011-04" db="EMBL/GenBank/DDBJ databases">
        <title>The complete genome of Thermodesulfatator indicus DSM 15286.</title>
        <authorList>
            <person name="Lucas S."/>
            <person name="Copeland A."/>
            <person name="Lapidus A."/>
            <person name="Bruce D."/>
            <person name="Goodwin L."/>
            <person name="Pitluck S."/>
            <person name="Peters L."/>
            <person name="Kyrpides N."/>
            <person name="Mavromatis K."/>
            <person name="Pagani I."/>
            <person name="Ivanova N."/>
            <person name="Saunders L."/>
            <person name="Detter J.C."/>
            <person name="Tapia R."/>
            <person name="Han C."/>
            <person name="Land M."/>
            <person name="Hauser L."/>
            <person name="Markowitz V."/>
            <person name="Cheng J.-F."/>
            <person name="Hugenholtz P."/>
            <person name="Woyke T."/>
            <person name="Wu D."/>
            <person name="Spring S."/>
            <person name="Schroeder M."/>
            <person name="Brambilla E."/>
            <person name="Klenk H.-P."/>
            <person name="Eisen J.A."/>
        </authorList>
    </citation>
    <scope>NUCLEOTIDE SEQUENCE [LARGE SCALE GENOMIC DNA]</scope>
    <source>
        <strain evidence="4">DSM 15286 / JCM 11887 / CIR29812</strain>
    </source>
</reference>
<dbReference type="Pfam" id="PF01368">
    <property type="entry name" value="DHH"/>
    <property type="match status" value="1"/>
</dbReference>
<dbReference type="STRING" id="667014.Thein_0208"/>
<organism evidence="3 4">
    <name type="scientific">Thermodesulfatator indicus (strain DSM 15286 / JCM 11887 / CIR29812)</name>
    <dbReference type="NCBI Taxonomy" id="667014"/>
    <lineage>
        <taxon>Bacteria</taxon>
        <taxon>Pseudomonadati</taxon>
        <taxon>Thermodesulfobacteriota</taxon>
        <taxon>Thermodesulfobacteria</taxon>
        <taxon>Thermodesulfobacteriales</taxon>
        <taxon>Thermodesulfatatoraceae</taxon>
        <taxon>Thermodesulfatator</taxon>
    </lineage>
</organism>
<dbReference type="KEGG" id="tid:Thein_0208"/>
<dbReference type="HOGENOM" id="CLU_039720_0_0_0"/>
<dbReference type="EMBL" id="CP002683">
    <property type="protein sequence ID" value="AEH44093.1"/>
    <property type="molecule type" value="Genomic_DNA"/>
</dbReference>
<feature type="domain" description="DHHA1" evidence="2">
    <location>
        <begin position="235"/>
        <end position="314"/>
    </location>
</feature>
<proteinExistence type="predicted"/>
<dbReference type="SUPFAM" id="SSF64182">
    <property type="entry name" value="DHH phosphoesterases"/>
    <property type="match status" value="1"/>
</dbReference>
<dbReference type="InterPro" id="IPR051319">
    <property type="entry name" value="Oligoribo/pAp-PDE_c-di-AMP_PDE"/>
</dbReference>
<accession>F8A9F2</accession>
<keyword evidence="4" id="KW-1185">Reference proteome</keyword>